<dbReference type="GO" id="GO:0005524">
    <property type="term" value="F:ATP binding"/>
    <property type="evidence" value="ECO:0007669"/>
    <property type="project" value="UniProtKB-KW"/>
</dbReference>
<protein>
    <submittedName>
        <fullName evidence="9">ABC transporter ATP-binding protein</fullName>
    </submittedName>
</protein>
<evidence type="ECO:0000256" key="2">
    <source>
        <dbReference type="ARBA" id="ARBA00022448"/>
    </source>
</evidence>
<evidence type="ECO:0000256" key="1">
    <source>
        <dbReference type="ARBA" id="ARBA00005417"/>
    </source>
</evidence>
<dbReference type="Pfam" id="PF00005">
    <property type="entry name" value="ABC_tran"/>
    <property type="match status" value="1"/>
</dbReference>
<dbReference type="InterPro" id="IPR047641">
    <property type="entry name" value="ABC_transpr_MalK/UgpC-like"/>
</dbReference>
<keyword evidence="10" id="KW-1185">Reference proteome</keyword>
<comment type="similarity">
    <text evidence="1">Belongs to the ABC transporter superfamily.</text>
</comment>
<dbReference type="Proteomes" id="UP001607157">
    <property type="component" value="Unassembled WGS sequence"/>
</dbReference>
<dbReference type="Gene3D" id="3.40.50.300">
    <property type="entry name" value="P-loop containing nucleotide triphosphate hydrolases"/>
    <property type="match status" value="1"/>
</dbReference>
<dbReference type="SUPFAM" id="SSF50331">
    <property type="entry name" value="MOP-like"/>
    <property type="match status" value="1"/>
</dbReference>
<keyword evidence="7" id="KW-0472">Membrane</keyword>
<dbReference type="PROSITE" id="PS00211">
    <property type="entry name" value="ABC_TRANSPORTER_1"/>
    <property type="match status" value="1"/>
</dbReference>
<evidence type="ECO:0000256" key="4">
    <source>
        <dbReference type="ARBA" id="ARBA00022741"/>
    </source>
</evidence>
<dbReference type="SUPFAM" id="SSF52540">
    <property type="entry name" value="P-loop containing nucleoside triphosphate hydrolases"/>
    <property type="match status" value="1"/>
</dbReference>
<reference evidence="9 10" key="1">
    <citation type="submission" date="2024-10" db="EMBL/GenBank/DDBJ databases">
        <authorList>
            <person name="Yang X.-N."/>
        </authorList>
    </citation>
    <scope>NUCLEOTIDE SEQUENCE [LARGE SCALE GENOMIC DNA]</scope>
    <source>
        <strain evidence="9 10">CAU 1059</strain>
    </source>
</reference>
<dbReference type="InterPro" id="IPR027417">
    <property type="entry name" value="P-loop_NTPase"/>
</dbReference>
<sequence length="392" mass="42088">MTLMLANIAKTFPGGVRALHSTDLEIARGEIVALLGPSGCGKSTLLRIVAGLETPDPGARIVFDGEDLTRQSAETRKMGMVFQSYALFPNMSVRGNIGYGLKMQKLPKPEIARRVDEVIALCRLEAYADRAITALSGGQRQRVALARAMAPRPRVLLLDEPLSALDAALRGQLRTELALLLRDFGITAIFVTHDQDEAMAIADRVAVMSEGRVAQIGTPEALYRKPATGFVARFVGNAMPLPGRIEGGRLHLRGGTLILPKGAGGQEVLVRAEDIRVDPDGPLAARIDAVTFLGTHYRLTLSGAAEEPLHALHSGLSAPETGSEVRLSIAPEALLILPKGETALCPASSSSRIRISSRPARWPMDARTPPGRCAARSIRSTRSCRCWARFNA</sequence>
<gene>
    <name evidence="9" type="ORF">ACGRVM_08715</name>
</gene>
<keyword evidence="2" id="KW-0813">Transport</keyword>
<dbReference type="InterPro" id="IPR003439">
    <property type="entry name" value="ABC_transporter-like_ATP-bd"/>
</dbReference>
<dbReference type="InterPro" id="IPR017871">
    <property type="entry name" value="ABC_transporter-like_CS"/>
</dbReference>
<dbReference type="InterPro" id="IPR003593">
    <property type="entry name" value="AAA+_ATPase"/>
</dbReference>
<evidence type="ECO:0000259" key="8">
    <source>
        <dbReference type="PROSITE" id="PS50893"/>
    </source>
</evidence>
<comment type="caution">
    <text evidence="9">The sequence shown here is derived from an EMBL/GenBank/DDBJ whole genome shotgun (WGS) entry which is preliminary data.</text>
</comment>
<keyword evidence="4" id="KW-0547">Nucleotide-binding</keyword>
<evidence type="ECO:0000313" key="10">
    <source>
        <dbReference type="Proteomes" id="UP001607157"/>
    </source>
</evidence>
<proteinExistence type="inferred from homology"/>
<accession>A0ABW7I710</accession>
<dbReference type="PANTHER" id="PTHR43875:SF15">
    <property type="entry name" value="TREHALOSE IMPORT ATP-BINDING PROTEIN SUGC"/>
    <property type="match status" value="1"/>
</dbReference>
<evidence type="ECO:0000256" key="5">
    <source>
        <dbReference type="ARBA" id="ARBA00022840"/>
    </source>
</evidence>
<dbReference type="PROSITE" id="PS50893">
    <property type="entry name" value="ABC_TRANSPORTER_2"/>
    <property type="match status" value="1"/>
</dbReference>
<dbReference type="InterPro" id="IPR008995">
    <property type="entry name" value="Mo/tungstate-bd_C_term_dom"/>
</dbReference>
<evidence type="ECO:0000256" key="3">
    <source>
        <dbReference type="ARBA" id="ARBA00022475"/>
    </source>
</evidence>
<feature type="domain" description="ABC transporter" evidence="8">
    <location>
        <begin position="3"/>
        <end position="235"/>
    </location>
</feature>
<name>A0ABW7I710_9RHOB</name>
<keyword evidence="5 9" id="KW-0067">ATP-binding</keyword>
<keyword evidence="6" id="KW-1278">Translocase</keyword>
<dbReference type="EMBL" id="JBIHMM010000002">
    <property type="protein sequence ID" value="MFH0253974.1"/>
    <property type="molecule type" value="Genomic_DNA"/>
</dbReference>
<dbReference type="RefSeq" id="WP_377170798.1">
    <property type="nucleotide sequence ID" value="NZ_JBHTJC010000002.1"/>
</dbReference>
<dbReference type="Pfam" id="PF08402">
    <property type="entry name" value="TOBE_2"/>
    <property type="match status" value="1"/>
</dbReference>
<dbReference type="InterPro" id="IPR013611">
    <property type="entry name" value="Transp-assoc_OB_typ2"/>
</dbReference>
<evidence type="ECO:0000313" key="9">
    <source>
        <dbReference type="EMBL" id="MFH0253974.1"/>
    </source>
</evidence>
<dbReference type="SMART" id="SM00382">
    <property type="entry name" value="AAA"/>
    <property type="match status" value="1"/>
</dbReference>
<keyword evidence="3" id="KW-1003">Cell membrane</keyword>
<dbReference type="PANTHER" id="PTHR43875">
    <property type="entry name" value="MALTODEXTRIN IMPORT ATP-BINDING PROTEIN MSMX"/>
    <property type="match status" value="1"/>
</dbReference>
<evidence type="ECO:0000256" key="7">
    <source>
        <dbReference type="ARBA" id="ARBA00023136"/>
    </source>
</evidence>
<evidence type="ECO:0000256" key="6">
    <source>
        <dbReference type="ARBA" id="ARBA00022967"/>
    </source>
</evidence>
<organism evidence="9 10">
    <name type="scientific">Roseovarius aquimarinus</name>
    <dbReference type="NCBI Taxonomy" id="1229156"/>
    <lineage>
        <taxon>Bacteria</taxon>
        <taxon>Pseudomonadati</taxon>
        <taxon>Pseudomonadota</taxon>
        <taxon>Alphaproteobacteria</taxon>
        <taxon>Rhodobacterales</taxon>
        <taxon>Roseobacteraceae</taxon>
        <taxon>Roseovarius</taxon>
    </lineage>
</organism>